<reference evidence="2" key="2">
    <citation type="submission" date="2013-04" db="UniProtKB">
        <authorList>
            <consortium name="EnsemblPlants"/>
        </authorList>
    </citation>
    <scope>IDENTIFICATION</scope>
</reference>
<dbReference type="HOGENOM" id="CLU_2945390_0_0_1"/>
<evidence type="ECO:0000256" key="1">
    <source>
        <dbReference type="SAM" id="Phobius"/>
    </source>
</evidence>
<keyword evidence="3" id="KW-1185">Reference proteome</keyword>
<dbReference type="EnsemblPlants" id="OB12G13170.1">
    <property type="protein sequence ID" value="OB12G13170.1"/>
    <property type="gene ID" value="OB12G13170"/>
</dbReference>
<keyword evidence="1" id="KW-0812">Transmembrane</keyword>
<name>J3NBF9_ORYBR</name>
<evidence type="ECO:0000313" key="3">
    <source>
        <dbReference type="Proteomes" id="UP000006038"/>
    </source>
</evidence>
<dbReference type="AlphaFoldDB" id="J3NBF9"/>
<feature type="transmembrane region" description="Helical" evidence="1">
    <location>
        <begin position="38"/>
        <end position="58"/>
    </location>
</feature>
<reference evidence="2" key="1">
    <citation type="journal article" date="2013" name="Nat. Commun.">
        <title>Whole-genome sequencing of Oryza brachyantha reveals mechanisms underlying Oryza genome evolution.</title>
        <authorList>
            <person name="Chen J."/>
            <person name="Huang Q."/>
            <person name="Gao D."/>
            <person name="Wang J."/>
            <person name="Lang Y."/>
            <person name="Liu T."/>
            <person name="Li B."/>
            <person name="Bai Z."/>
            <person name="Luis Goicoechea J."/>
            <person name="Liang C."/>
            <person name="Chen C."/>
            <person name="Zhang W."/>
            <person name="Sun S."/>
            <person name="Liao Y."/>
            <person name="Zhang X."/>
            <person name="Yang L."/>
            <person name="Song C."/>
            <person name="Wang M."/>
            <person name="Shi J."/>
            <person name="Liu G."/>
            <person name="Liu J."/>
            <person name="Zhou H."/>
            <person name="Zhou W."/>
            <person name="Yu Q."/>
            <person name="An N."/>
            <person name="Chen Y."/>
            <person name="Cai Q."/>
            <person name="Wang B."/>
            <person name="Liu B."/>
            <person name="Min J."/>
            <person name="Huang Y."/>
            <person name="Wu H."/>
            <person name="Li Z."/>
            <person name="Zhang Y."/>
            <person name="Yin Y."/>
            <person name="Song W."/>
            <person name="Jiang J."/>
            <person name="Jackson S.A."/>
            <person name="Wing R.A."/>
            <person name="Wang J."/>
            <person name="Chen M."/>
        </authorList>
    </citation>
    <scope>NUCLEOTIDE SEQUENCE [LARGE SCALE GENOMIC DNA]</scope>
    <source>
        <strain evidence="2">cv. IRGC 101232</strain>
    </source>
</reference>
<evidence type="ECO:0000313" key="2">
    <source>
        <dbReference type="EnsemblPlants" id="OB12G13170.1"/>
    </source>
</evidence>
<accession>J3NBF9</accession>
<dbReference type="Proteomes" id="UP000006038">
    <property type="component" value="Chromosome 12"/>
</dbReference>
<proteinExistence type="predicted"/>
<keyword evidence="1" id="KW-1133">Transmembrane helix</keyword>
<organism evidence="2">
    <name type="scientific">Oryza brachyantha</name>
    <name type="common">malo sina</name>
    <dbReference type="NCBI Taxonomy" id="4533"/>
    <lineage>
        <taxon>Eukaryota</taxon>
        <taxon>Viridiplantae</taxon>
        <taxon>Streptophyta</taxon>
        <taxon>Embryophyta</taxon>
        <taxon>Tracheophyta</taxon>
        <taxon>Spermatophyta</taxon>
        <taxon>Magnoliopsida</taxon>
        <taxon>Liliopsida</taxon>
        <taxon>Poales</taxon>
        <taxon>Poaceae</taxon>
        <taxon>BOP clade</taxon>
        <taxon>Oryzoideae</taxon>
        <taxon>Oryzeae</taxon>
        <taxon>Oryzinae</taxon>
        <taxon>Oryza</taxon>
    </lineage>
</organism>
<dbReference type="Gramene" id="OB12G13170.1">
    <property type="protein sequence ID" value="OB12G13170.1"/>
    <property type="gene ID" value="OB12G13170"/>
</dbReference>
<keyword evidence="1" id="KW-0472">Membrane</keyword>
<protein>
    <submittedName>
        <fullName evidence="2">Uncharacterized protein</fullName>
    </submittedName>
</protein>
<sequence>MCHLGCIIGCPFCLVFSFFFLSLPLCCAVFACVVRAIAFGFLNFIIFEKLFGGIIFLYKI</sequence>